<dbReference type="RefSeq" id="XP_047841788.1">
    <property type="nucleotide sequence ID" value="XM_047985811.1"/>
</dbReference>
<organism evidence="2 3">
    <name type="scientific">Purpureocillium takamizusanense</name>
    <dbReference type="NCBI Taxonomy" id="2060973"/>
    <lineage>
        <taxon>Eukaryota</taxon>
        <taxon>Fungi</taxon>
        <taxon>Dikarya</taxon>
        <taxon>Ascomycota</taxon>
        <taxon>Pezizomycotina</taxon>
        <taxon>Sordariomycetes</taxon>
        <taxon>Hypocreomycetidae</taxon>
        <taxon>Hypocreales</taxon>
        <taxon>Ophiocordycipitaceae</taxon>
        <taxon>Purpureocillium</taxon>
    </lineage>
</organism>
<evidence type="ECO:0000313" key="2">
    <source>
        <dbReference type="EMBL" id="UNI18307.1"/>
    </source>
</evidence>
<evidence type="ECO:0000313" key="3">
    <source>
        <dbReference type="Proteomes" id="UP000829364"/>
    </source>
</evidence>
<reference evidence="2" key="1">
    <citation type="submission" date="2021-11" db="EMBL/GenBank/DDBJ databases">
        <title>Purpureocillium_takamizusanense_genome.</title>
        <authorList>
            <person name="Nguyen N.-H."/>
        </authorList>
    </citation>
    <scope>NUCLEOTIDE SEQUENCE</scope>
    <source>
        <strain evidence="2">PT3</strain>
    </source>
</reference>
<proteinExistence type="predicted"/>
<name>A0A9Q8QGN9_9HYPO</name>
<gene>
    <name evidence="2" type="ORF">JDV02_004581</name>
</gene>
<dbReference type="AlphaFoldDB" id="A0A9Q8QGN9"/>
<protein>
    <submittedName>
        <fullName evidence="2">Uncharacterized protein</fullName>
    </submittedName>
</protein>
<evidence type="ECO:0000256" key="1">
    <source>
        <dbReference type="SAM" id="MobiDB-lite"/>
    </source>
</evidence>
<feature type="compositionally biased region" description="Polar residues" evidence="1">
    <location>
        <begin position="64"/>
        <end position="80"/>
    </location>
</feature>
<dbReference type="EMBL" id="CP086356">
    <property type="protein sequence ID" value="UNI18307.1"/>
    <property type="molecule type" value="Genomic_DNA"/>
</dbReference>
<sequence>MTGNESSRLLATANPRRKHVPTTFNLTRRQQFRTNWRQSLSMTGFASESQAVIMSHRSPEENSACPTNDAAATTSLKTDDTASASVAQLTSSSQLTTFLQRPP</sequence>
<feature type="region of interest" description="Disordered" evidence="1">
    <location>
        <begin position="55"/>
        <end position="80"/>
    </location>
</feature>
<dbReference type="Proteomes" id="UP000829364">
    <property type="component" value="Chromosome 3"/>
</dbReference>
<accession>A0A9Q8QGN9</accession>
<dbReference type="GeneID" id="72066534"/>
<keyword evidence="3" id="KW-1185">Reference proteome</keyword>
<dbReference type="KEGG" id="ptkz:JDV02_004581"/>